<name>A0ABY4PB38_9LACO</name>
<dbReference type="RefSeq" id="WP_249514775.1">
    <property type="nucleotide sequence ID" value="NZ_CP093366.1"/>
</dbReference>
<keyword evidence="2" id="KW-1185">Reference proteome</keyword>
<dbReference type="Proteomes" id="UP000831495">
    <property type="component" value="Chromosome"/>
</dbReference>
<dbReference type="EMBL" id="CP093366">
    <property type="protein sequence ID" value="UQS82497.1"/>
    <property type="molecule type" value="Genomic_DNA"/>
</dbReference>
<sequence length="103" mass="12151">MHKNQHKAFLLLDSMLGFFLVLQAISIIPLCILPTQDKLHHEEIRTGLKIALYQKIKHRDLTKCTLDNRLYDLTQRGSTIEAKYQKEKLIYNLQTKTFSFFTQ</sequence>
<reference evidence="1" key="1">
    <citation type="journal article" date="2022" name="Int. J. Syst. Evol. Microbiol.">
        <title>Apilactobacillus apisilvae sp. nov., Nicolia spurrieriana gen. nov. sp. nov., Bombilactobacillus folatiphilus sp. nov. and Bombilactobacillus thymidiniphilus sp. nov., four new lactic acid bacterial isolates from stingless bees Tetragonula carbonaria and Austroplebeia australis.</title>
        <authorList>
            <person name="Oliphant S.A."/>
            <person name="Watson-Haigh N.S."/>
            <person name="Sumby K.M."/>
            <person name="Gardner J."/>
            <person name="Groom S."/>
            <person name="Jiranek V."/>
        </authorList>
    </citation>
    <scope>NUCLEOTIDE SEQUENCE</scope>
    <source>
        <strain evidence="1">SG4_D2</strain>
    </source>
</reference>
<proteinExistence type="predicted"/>
<accession>A0ABY4PB38</accession>
<evidence type="ECO:0000313" key="2">
    <source>
        <dbReference type="Proteomes" id="UP000831495"/>
    </source>
</evidence>
<evidence type="ECO:0000313" key="1">
    <source>
        <dbReference type="EMBL" id="UQS82497.1"/>
    </source>
</evidence>
<gene>
    <name evidence="1" type="ORF">MOO45_02260</name>
</gene>
<evidence type="ECO:0008006" key="3">
    <source>
        <dbReference type="Google" id="ProtNLM"/>
    </source>
</evidence>
<organism evidence="1 2">
    <name type="scientific">Bombilactobacillus folatiphilus</name>
    <dbReference type="NCBI Taxonomy" id="2923362"/>
    <lineage>
        <taxon>Bacteria</taxon>
        <taxon>Bacillati</taxon>
        <taxon>Bacillota</taxon>
        <taxon>Bacilli</taxon>
        <taxon>Lactobacillales</taxon>
        <taxon>Lactobacillaceae</taxon>
        <taxon>Bombilactobacillus</taxon>
    </lineage>
</organism>
<protein>
    <recommendedName>
        <fullName evidence="3">Competence protein ComGE</fullName>
    </recommendedName>
</protein>